<dbReference type="EMBL" id="CM040979">
    <property type="protein sequence ID" value="MCJ8732951.1"/>
    <property type="molecule type" value="Genomic_DNA"/>
</dbReference>
<evidence type="ECO:0000313" key="1">
    <source>
        <dbReference type="EMBL" id="MCJ8732951.1"/>
    </source>
</evidence>
<proteinExistence type="predicted"/>
<accession>A0ACC5YB88</accession>
<keyword evidence="2" id="KW-1185">Reference proteome</keyword>
<protein>
    <submittedName>
        <fullName evidence="1">Uncharacterized protein</fullName>
    </submittedName>
</protein>
<name>A0ACC5YB88_9TELE</name>
<organism evidence="1 2">
    <name type="scientific">Pangasius djambal</name>
    <dbReference type="NCBI Taxonomy" id="1691987"/>
    <lineage>
        <taxon>Eukaryota</taxon>
        <taxon>Metazoa</taxon>
        <taxon>Chordata</taxon>
        <taxon>Craniata</taxon>
        <taxon>Vertebrata</taxon>
        <taxon>Euteleostomi</taxon>
        <taxon>Actinopterygii</taxon>
        <taxon>Neopterygii</taxon>
        <taxon>Teleostei</taxon>
        <taxon>Ostariophysi</taxon>
        <taxon>Siluriformes</taxon>
        <taxon>Pangasiidae</taxon>
        <taxon>Pangasius</taxon>
    </lineage>
</organism>
<evidence type="ECO:0000313" key="2">
    <source>
        <dbReference type="Proteomes" id="UP000830395"/>
    </source>
</evidence>
<gene>
    <name evidence="1" type="ORF">PDJAM_G00217330</name>
</gene>
<comment type="caution">
    <text evidence="1">The sequence shown here is derived from an EMBL/GenBank/DDBJ whole genome shotgun (WGS) entry which is preliminary data.</text>
</comment>
<sequence>MLRFSLGVTRLDRIRSEYIRGTAHVGRLGDKVREARLRWLGHVQRREREYIGRRMLDMELPGRRRRGSQRGDGAGRAAGALPQCIMGEEFIRELLSLCLHRLALEQNTHSELELIEVVRNFEVVRKKWLHAELELKKYKELLVKSDVARAALEVKLKHARNQVDVEIKKRFKVEADYQYLERQMLLMTEILAQDSKSNACLNEEQRNMLASFHHRGANVTQHRGKRLSVIDESSFLSHSDISYDRTDDDLDLDSAAVVKPLKSRPREKRRSSLGPIAGLPIQKRGRLGGRSGDLLSVRPSEKEVEATVVTASVTTPDNGGQIHMVIDITQEMPEPIRTQADILPSVSEQTSVWAHSEITEVEMVTTQMDETSAEPKVPLSFNPTVDSNVQSTNVQHVNIQSTNVQHANVQRTNVQHANVQRNTVKHVFLPKTVIRPETCTPCKKRIRFGKVAVKCRDCRVIAHPECKHMCVEKCFPNTQGTVQPSEETLERFCPSTPPRIPALIVQCVKEIERRGLEEKGLYRVPGGERAVKELRERYLSAKGPLLLHRVDEIHVVCGLLKDFLRKLREPLVTFKLHKTFMEAAELTDDDNSTAMMIQAIGELPQPNRETLAFLILHLQRVTQSPQCQMDQNNLARVFGPTIIGHGMSEPSPLTIMRDTNTQPKVVLRLLSFPADYWKSLLTAERDQPRSHTHPERDQLISSVIHSNISSSTPSTDRGADVGMSRRSGVQSVFQFIPKVFSGVEVRALCRTLEFFHSNLHTPCLHGARFVHRGIVMLEQVWASEFQ</sequence>
<dbReference type="Proteomes" id="UP000830395">
    <property type="component" value="Chromosome 5"/>
</dbReference>
<reference evidence="1" key="1">
    <citation type="submission" date="2020-02" db="EMBL/GenBank/DDBJ databases">
        <title>Genome sequencing of the panga catfish, Pangasius djambal.</title>
        <authorList>
            <person name="Wen M."/>
            <person name="Zahm M."/>
            <person name="Roques C."/>
            <person name="Cabau C."/>
            <person name="Klopp C."/>
            <person name="Donnadieu C."/>
            <person name="Jouanno E."/>
            <person name="Avarre J.-C."/>
            <person name="Campet M."/>
            <person name="Ha T."/>
            <person name="Dugue R."/>
            <person name="Lampietro C."/>
            <person name="Louis A."/>
            <person name="Herpin A."/>
            <person name="Echchiki A."/>
            <person name="Berthelot C."/>
            <person name="Parey E."/>
            <person name="Roest-Crollius H."/>
            <person name="Braasch I."/>
            <person name="Postlethwait J.H."/>
            <person name="Bobe J."/>
            <person name="Montfort J."/>
            <person name="Bouchez O."/>
            <person name="Begum T."/>
            <person name="Schartl M."/>
            <person name="Gustiano R."/>
            <person name="Guiguen Y."/>
        </authorList>
    </citation>
    <scope>NUCLEOTIDE SEQUENCE</scope>
    <source>
        <strain evidence="1">Pdj_M5554</strain>
    </source>
</reference>